<dbReference type="EMBL" id="PVTH01000004">
    <property type="protein sequence ID" value="PRY53184.1"/>
    <property type="molecule type" value="Genomic_DNA"/>
</dbReference>
<dbReference type="GO" id="GO:0004038">
    <property type="term" value="F:allantoinase activity"/>
    <property type="evidence" value="ECO:0007669"/>
    <property type="project" value="TreeGrafter"/>
</dbReference>
<name>A0A2T0U5L9_9SPHI</name>
<dbReference type="GO" id="GO:0006145">
    <property type="term" value="P:purine nucleobase catabolic process"/>
    <property type="evidence" value="ECO:0007669"/>
    <property type="project" value="TreeGrafter"/>
</dbReference>
<dbReference type="GO" id="GO:0004151">
    <property type="term" value="F:dihydroorotase activity"/>
    <property type="evidence" value="ECO:0007669"/>
    <property type="project" value="InterPro"/>
</dbReference>
<dbReference type="Proteomes" id="UP000238034">
    <property type="component" value="Unassembled WGS sequence"/>
</dbReference>
<dbReference type="InterPro" id="IPR024403">
    <property type="entry name" value="DHOase_cat"/>
</dbReference>
<dbReference type="Gene3D" id="2.30.40.10">
    <property type="entry name" value="Urease, subunit C, domain 1"/>
    <property type="match status" value="1"/>
</dbReference>
<dbReference type="InterPro" id="IPR032466">
    <property type="entry name" value="Metal_Hydrolase"/>
</dbReference>
<gene>
    <name evidence="3" type="ORF">B0I27_104194</name>
</gene>
<dbReference type="SUPFAM" id="SSF51338">
    <property type="entry name" value="Composite domain of metallo-dependent hydrolases"/>
    <property type="match status" value="1"/>
</dbReference>
<comment type="caution">
    <text evidence="3">The sequence shown here is derived from an EMBL/GenBank/DDBJ whole genome shotgun (WGS) entry which is preliminary data.</text>
</comment>
<evidence type="ECO:0000256" key="1">
    <source>
        <dbReference type="ARBA" id="ARBA00022975"/>
    </source>
</evidence>
<dbReference type="InterPro" id="IPR004722">
    <property type="entry name" value="DHOase"/>
</dbReference>
<dbReference type="PANTHER" id="PTHR43668:SF2">
    <property type="entry name" value="ALLANTOINASE"/>
    <property type="match status" value="1"/>
</dbReference>
<dbReference type="PANTHER" id="PTHR43668">
    <property type="entry name" value="ALLANTOINASE"/>
    <property type="match status" value="1"/>
</dbReference>
<dbReference type="GO" id="GO:0005737">
    <property type="term" value="C:cytoplasm"/>
    <property type="evidence" value="ECO:0007669"/>
    <property type="project" value="TreeGrafter"/>
</dbReference>
<evidence type="ECO:0000313" key="4">
    <source>
        <dbReference type="Proteomes" id="UP000238034"/>
    </source>
</evidence>
<dbReference type="InterPro" id="IPR050138">
    <property type="entry name" value="DHOase/Allantoinase_Hydrolase"/>
</dbReference>
<evidence type="ECO:0000313" key="3">
    <source>
        <dbReference type="EMBL" id="PRY53184.1"/>
    </source>
</evidence>
<accession>A0A2T0U5L9</accession>
<dbReference type="Gene3D" id="3.20.20.140">
    <property type="entry name" value="Metal-dependent hydrolases"/>
    <property type="match status" value="1"/>
</dbReference>
<keyword evidence="4" id="KW-1185">Reference proteome</keyword>
<sequence length="422" mass="45907">MNTLLFRSATLIYPSSEYHKKSVDVLIKDGKIVELSVNIDANMEGLQVINSEGCYLAPGFFDLNASFGEPGYETREDLISGTLAAVAGGFTGLALQPSTHPPVHSKSEVSYIVNRSSSFLADIHPLGCISQGREGKDLAELYDMKLAGAVAFTDGNRPINDSGLMSRALLYAKGFGGLVFSYPEDSSVAGKGKMNEGIVSTFLGMKGIPNLAEEIAISRDLYLAEYNDSRIHFSTISSAGSVRLIREAKAKGTRVTCDVAAHHLVLTDEVLKGFDTNYKVKPPLRAKEDVDALLEGLRDGTIDAIVSQHTPHEIEFKDVEFEIASFGIIGLQTVLPLALKTGLPIELLVEKLAVNPRKILNLPLPPLEEGQVANFVLFSEDLEWVFEASSNKSKSANSPFMGQILKGRVLAVCNNEQFYYQQ</sequence>
<keyword evidence="1" id="KW-0665">Pyrimidine biosynthesis</keyword>
<evidence type="ECO:0000259" key="2">
    <source>
        <dbReference type="Pfam" id="PF12890"/>
    </source>
</evidence>
<dbReference type="GO" id="GO:0046872">
    <property type="term" value="F:metal ion binding"/>
    <property type="evidence" value="ECO:0007669"/>
    <property type="project" value="InterPro"/>
</dbReference>
<dbReference type="NCBIfam" id="TIGR00857">
    <property type="entry name" value="pyrC_multi"/>
    <property type="match status" value="1"/>
</dbReference>
<protein>
    <submittedName>
        <fullName evidence="3">Dihydroorotase</fullName>
    </submittedName>
</protein>
<reference evidence="3 4" key="1">
    <citation type="submission" date="2018-03" db="EMBL/GenBank/DDBJ databases">
        <title>Genomic Encyclopedia of Type Strains, Phase III (KMG-III): the genomes of soil and plant-associated and newly described type strains.</title>
        <authorList>
            <person name="Whitman W."/>
        </authorList>
    </citation>
    <scope>NUCLEOTIDE SEQUENCE [LARGE SCALE GENOMIC DNA]</scope>
    <source>
        <strain evidence="3 4">CGMCC 1.9313</strain>
    </source>
</reference>
<dbReference type="AlphaFoldDB" id="A0A2T0U5L9"/>
<dbReference type="InterPro" id="IPR011059">
    <property type="entry name" value="Metal-dep_hydrolase_composite"/>
</dbReference>
<proteinExistence type="predicted"/>
<dbReference type="CDD" id="cd01317">
    <property type="entry name" value="DHOase_IIa"/>
    <property type="match status" value="1"/>
</dbReference>
<dbReference type="GO" id="GO:0006221">
    <property type="term" value="P:pyrimidine nucleotide biosynthetic process"/>
    <property type="evidence" value="ECO:0007669"/>
    <property type="project" value="UniProtKB-KW"/>
</dbReference>
<dbReference type="Pfam" id="PF12890">
    <property type="entry name" value="DHOase"/>
    <property type="match status" value="1"/>
</dbReference>
<organism evidence="3 4">
    <name type="scientific">Arcticibacter pallidicorallinus</name>
    <dbReference type="NCBI Taxonomy" id="1259464"/>
    <lineage>
        <taxon>Bacteria</taxon>
        <taxon>Pseudomonadati</taxon>
        <taxon>Bacteroidota</taxon>
        <taxon>Sphingobacteriia</taxon>
        <taxon>Sphingobacteriales</taxon>
        <taxon>Sphingobacteriaceae</taxon>
        <taxon>Arcticibacter</taxon>
    </lineage>
</organism>
<dbReference type="RefSeq" id="WP_106292762.1">
    <property type="nucleotide sequence ID" value="NZ_PVTH01000004.1"/>
</dbReference>
<feature type="domain" description="Dihydroorotase catalytic" evidence="2">
    <location>
        <begin position="56"/>
        <end position="238"/>
    </location>
</feature>
<dbReference type="SUPFAM" id="SSF51556">
    <property type="entry name" value="Metallo-dependent hydrolases"/>
    <property type="match status" value="1"/>
</dbReference>
<dbReference type="OrthoDB" id="9765462at2"/>